<accession>A0A1I0HKH0</accession>
<feature type="region of interest" description="Disordered" evidence="2">
    <location>
        <begin position="207"/>
        <end position="264"/>
    </location>
</feature>
<dbReference type="STRING" id="930131.SAMN05216389_1365"/>
<keyword evidence="1" id="KW-0378">Hydrolase</keyword>
<dbReference type="SUPFAM" id="SSF53187">
    <property type="entry name" value="Zn-dependent exopeptidases"/>
    <property type="match status" value="1"/>
</dbReference>
<dbReference type="GO" id="GO:0008745">
    <property type="term" value="F:N-acetylmuramoyl-L-alanine amidase activity"/>
    <property type="evidence" value="ECO:0007669"/>
    <property type="project" value="InterPro"/>
</dbReference>
<evidence type="ECO:0000313" key="5">
    <source>
        <dbReference type="Proteomes" id="UP000198618"/>
    </source>
</evidence>
<dbReference type="InterPro" id="IPR050695">
    <property type="entry name" value="N-acetylmuramoyl_amidase_3"/>
</dbReference>
<dbReference type="Pfam" id="PF01520">
    <property type="entry name" value="Amidase_3"/>
    <property type="match status" value="1"/>
</dbReference>
<dbReference type="OrthoDB" id="9763643at2"/>
<dbReference type="InterPro" id="IPR002508">
    <property type="entry name" value="MurNAc-LAA_cat"/>
</dbReference>
<name>A0A1I0HKH0_9BACI</name>
<dbReference type="Proteomes" id="UP000198618">
    <property type="component" value="Unassembled WGS sequence"/>
</dbReference>
<feature type="compositionally biased region" description="Basic and acidic residues" evidence="2">
    <location>
        <begin position="207"/>
        <end position="216"/>
    </location>
</feature>
<feature type="compositionally biased region" description="Basic and acidic residues" evidence="2">
    <location>
        <begin position="229"/>
        <end position="250"/>
    </location>
</feature>
<dbReference type="Gene3D" id="3.40.630.40">
    <property type="entry name" value="Zn-dependent exopeptidases"/>
    <property type="match status" value="1"/>
</dbReference>
<sequence length="264" mass="30012">MPSLIIDAGHGGSDNGASGFGVKEKDWTLKISKYQFNRLKELGADVHMTRTNDKTIDSTPRANLIKNKYDYCMSNHFNAFDGKARGIETIHSIYANDDIATQLADTIKNASGLPLRRVFSRRGKSGDYYYMHRLTGSTQTTIVEYGFIDNKADHNFYKNEDYFYKVAEAVVKEWCSILGIAYNTPKKEGELTVDQYKELKKEIAALKKELDKKPNKPSDSNEPSPTHAKAWERAKEKGLLNGERPHHPLTREQFATIEDRKAKK</sequence>
<evidence type="ECO:0000259" key="3">
    <source>
        <dbReference type="SMART" id="SM00646"/>
    </source>
</evidence>
<reference evidence="4 5" key="1">
    <citation type="submission" date="2016-10" db="EMBL/GenBank/DDBJ databases">
        <authorList>
            <person name="de Groot N.N."/>
        </authorList>
    </citation>
    <scope>NUCLEOTIDE SEQUENCE [LARGE SCALE GENOMIC DNA]</scope>
    <source>
        <strain evidence="4 5">IBRC-M 10780</strain>
    </source>
</reference>
<dbReference type="GO" id="GO:0009253">
    <property type="term" value="P:peptidoglycan catabolic process"/>
    <property type="evidence" value="ECO:0007669"/>
    <property type="project" value="InterPro"/>
</dbReference>
<dbReference type="AlphaFoldDB" id="A0A1I0HKH0"/>
<evidence type="ECO:0000313" key="4">
    <source>
        <dbReference type="EMBL" id="SET83619.1"/>
    </source>
</evidence>
<dbReference type="GO" id="GO:0030288">
    <property type="term" value="C:outer membrane-bounded periplasmic space"/>
    <property type="evidence" value="ECO:0007669"/>
    <property type="project" value="TreeGrafter"/>
</dbReference>
<dbReference type="PANTHER" id="PTHR30404">
    <property type="entry name" value="N-ACETYLMURAMOYL-L-ALANINE AMIDASE"/>
    <property type="match status" value="1"/>
</dbReference>
<protein>
    <submittedName>
        <fullName evidence="4">N-acetylmuramoyl-L-alanine amidase</fullName>
    </submittedName>
</protein>
<dbReference type="CDD" id="cd02696">
    <property type="entry name" value="MurNAc-LAA"/>
    <property type="match status" value="1"/>
</dbReference>
<dbReference type="PANTHER" id="PTHR30404:SF0">
    <property type="entry name" value="N-ACETYLMURAMOYL-L-ALANINE AMIDASE AMIC"/>
    <property type="match status" value="1"/>
</dbReference>
<dbReference type="EMBL" id="FOHE01000036">
    <property type="protein sequence ID" value="SET83619.1"/>
    <property type="molecule type" value="Genomic_DNA"/>
</dbReference>
<dbReference type="SMART" id="SM00646">
    <property type="entry name" value="Ami_3"/>
    <property type="match status" value="1"/>
</dbReference>
<proteinExistence type="predicted"/>
<evidence type="ECO:0000256" key="2">
    <source>
        <dbReference type="SAM" id="MobiDB-lite"/>
    </source>
</evidence>
<organism evidence="4 5">
    <name type="scientific">Oceanobacillus limi</name>
    <dbReference type="NCBI Taxonomy" id="930131"/>
    <lineage>
        <taxon>Bacteria</taxon>
        <taxon>Bacillati</taxon>
        <taxon>Bacillota</taxon>
        <taxon>Bacilli</taxon>
        <taxon>Bacillales</taxon>
        <taxon>Bacillaceae</taxon>
        <taxon>Oceanobacillus</taxon>
    </lineage>
</organism>
<gene>
    <name evidence="4" type="ORF">SAMN05216389_1365</name>
</gene>
<feature type="domain" description="MurNAc-LAA" evidence="3">
    <location>
        <begin position="62"/>
        <end position="181"/>
    </location>
</feature>
<dbReference type="RefSeq" id="WP_090873074.1">
    <property type="nucleotide sequence ID" value="NZ_FOHE01000036.1"/>
</dbReference>
<evidence type="ECO:0000256" key="1">
    <source>
        <dbReference type="ARBA" id="ARBA00022801"/>
    </source>
</evidence>
<keyword evidence="5" id="KW-1185">Reference proteome</keyword>